<evidence type="ECO:0000313" key="1">
    <source>
        <dbReference type="EMBL" id="KKL46283.1"/>
    </source>
</evidence>
<reference evidence="1" key="1">
    <citation type="journal article" date="2015" name="Nature">
        <title>Complex archaea that bridge the gap between prokaryotes and eukaryotes.</title>
        <authorList>
            <person name="Spang A."/>
            <person name="Saw J.H."/>
            <person name="Jorgensen S.L."/>
            <person name="Zaremba-Niedzwiedzka K."/>
            <person name="Martijn J."/>
            <person name="Lind A.E."/>
            <person name="van Eijk R."/>
            <person name="Schleper C."/>
            <person name="Guy L."/>
            <person name="Ettema T.J."/>
        </authorList>
    </citation>
    <scope>NUCLEOTIDE SEQUENCE</scope>
</reference>
<protein>
    <submittedName>
        <fullName evidence="1">Uncharacterized protein</fullName>
    </submittedName>
</protein>
<accession>A0A0F9CA83</accession>
<sequence length="30" mass="3246">QETDKLGPNYAAKGVRRGRILSADALSSDR</sequence>
<feature type="non-terminal residue" evidence="1">
    <location>
        <position position="1"/>
    </location>
</feature>
<proteinExistence type="predicted"/>
<dbReference type="EMBL" id="LAZR01034090">
    <property type="protein sequence ID" value="KKL46283.1"/>
    <property type="molecule type" value="Genomic_DNA"/>
</dbReference>
<gene>
    <name evidence="1" type="ORF">LCGC14_2347090</name>
</gene>
<name>A0A0F9CA83_9ZZZZ</name>
<dbReference type="AlphaFoldDB" id="A0A0F9CA83"/>
<comment type="caution">
    <text evidence="1">The sequence shown here is derived from an EMBL/GenBank/DDBJ whole genome shotgun (WGS) entry which is preliminary data.</text>
</comment>
<organism evidence="1">
    <name type="scientific">marine sediment metagenome</name>
    <dbReference type="NCBI Taxonomy" id="412755"/>
    <lineage>
        <taxon>unclassified sequences</taxon>
        <taxon>metagenomes</taxon>
        <taxon>ecological metagenomes</taxon>
    </lineage>
</organism>